<comment type="caution">
    <text evidence="2">The sequence shown here is derived from an EMBL/GenBank/DDBJ whole genome shotgun (WGS) entry which is preliminary data.</text>
</comment>
<dbReference type="PANTHER" id="PTHR46579">
    <property type="entry name" value="F5/8 TYPE C DOMAIN-CONTAINING PROTEIN-RELATED"/>
    <property type="match status" value="1"/>
</dbReference>
<protein>
    <submittedName>
        <fullName evidence="2">Halomucin</fullName>
    </submittedName>
</protein>
<feature type="compositionally biased region" description="Acidic residues" evidence="1">
    <location>
        <begin position="233"/>
        <end position="250"/>
    </location>
</feature>
<feature type="compositionally biased region" description="Basic and acidic residues" evidence="1">
    <location>
        <begin position="118"/>
        <end position="130"/>
    </location>
</feature>
<evidence type="ECO:0000313" key="3">
    <source>
        <dbReference type="Proteomes" id="UP001219518"/>
    </source>
</evidence>
<feature type="compositionally biased region" description="Polar residues" evidence="1">
    <location>
        <begin position="178"/>
        <end position="188"/>
    </location>
</feature>
<sequence>MELNRMKLWRLRKRKLEDFRQQQQCSCVYHVAAQHEEDENSSSCECDIHLQAAMENEIYVDCECDIHLQAVMEKNMDTDCKCDIHLQAAIDTSDHLVPFSSPTQSSIADEGKVSNADSSHDSDTSRHHWNKESSAEVFVLEQGPDRCSEKDVDSIFSSENNYAGSVLDSDNSTKESSTEMFSLQQGPDSGSEKDVDSIVSSESNYAGSVLDSDNSSKESSTQRFFLEQGPDSGSEDVDDVDSDVSNDEENVQQPPNAEVPHHRGGDSSDDPDDPDDSGDSENSDQYERENNNNASDSDPDADLNPGTRILTFENDVLNTPLQMDAELTTREAVAMVLSLADKNNLNYEMIIKILIILHSILGNSALPVTKKQLWSVLNKHDAGIRKHAYCSRCFAELGFIRLLPNPVVCACGWSKPKGKVKYFITLNIRAQLERLLTLPGVWEKLQYPRQREKESPDSIEDILDGEAYQHLRAAENGPSPADLTYTFNLDGFKLSDSSKTEAWPIFIKVNEFPPNLRQKHVILGGLWVDKDYVHFNLFMKTFVRQANKLSTTGLTWQLNGEEKVTRFFPTCCVADAKGRAGIMRMSTHTGNFGCTFCEHQGVKLEGSMKFPTPGTVVNRVRRHRGQEYVEEVVIQPAELRTDQSIRELMRMGRRIRGVIGPAQVMLLSHFDLGIGCSTDDLHPIYKGVTDFHTELLLEGIPDVYSVGVNERAVINHRLRRILTPTHITRKPREIDLRHMWKGSEWRNWLLFYGVPCMIDIVPNRYLRHFGLLSKAIFLLTRDVITEETLQIADRTLNEYVNLFQEIYGPENMRFNVHILTHLVQCVRNWGPLWAHSTFPFESWNGRLAKKMSSPKGAIDQIVMRYLMHSLISSIPGNEQISDNVKEIIELQIIGSSMKDTVVVDNAYFFGQAVHRDATAVEVALLEESGYGNYNNLIEFTQVKVRGLECRSSRYRQDIESHNCFIYTKDDYFAVVDSIVILSDGVNQIGGVFLTVFEVGDAVLGVDHLVPIVNSDEKAFEVINNVKNVAIKGKIRDLWYISPMHNQCEID</sequence>
<dbReference type="Proteomes" id="UP001219518">
    <property type="component" value="Unassembled WGS sequence"/>
</dbReference>
<feature type="compositionally biased region" description="Acidic residues" evidence="1">
    <location>
        <begin position="267"/>
        <end position="284"/>
    </location>
</feature>
<feature type="region of interest" description="Disordered" evidence="1">
    <location>
        <begin position="161"/>
        <end position="307"/>
    </location>
</feature>
<reference evidence="2" key="1">
    <citation type="submission" date="2021-07" db="EMBL/GenBank/DDBJ databases">
        <authorList>
            <person name="Catto M.A."/>
            <person name="Jacobson A."/>
            <person name="Kennedy G."/>
            <person name="Labadie P."/>
            <person name="Hunt B.G."/>
            <person name="Srinivasan R."/>
        </authorList>
    </citation>
    <scope>NUCLEOTIDE SEQUENCE</scope>
    <source>
        <strain evidence="2">PL_HMW_Pooled</strain>
        <tissue evidence="2">Head</tissue>
    </source>
</reference>
<name>A0AAE1LFU0_9NEOP</name>
<evidence type="ECO:0000256" key="1">
    <source>
        <dbReference type="SAM" id="MobiDB-lite"/>
    </source>
</evidence>
<organism evidence="2 3">
    <name type="scientific">Frankliniella fusca</name>
    <dbReference type="NCBI Taxonomy" id="407009"/>
    <lineage>
        <taxon>Eukaryota</taxon>
        <taxon>Metazoa</taxon>
        <taxon>Ecdysozoa</taxon>
        <taxon>Arthropoda</taxon>
        <taxon>Hexapoda</taxon>
        <taxon>Insecta</taxon>
        <taxon>Pterygota</taxon>
        <taxon>Neoptera</taxon>
        <taxon>Paraneoptera</taxon>
        <taxon>Thysanoptera</taxon>
        <taxon>Terebrantia</taxon>
        <taxon>Thripoidea</taxon>
        <taxon>Thripidae</taxon>
        <taxon>Frankliniella</taxon>
    </lineage>
</organism>
<proteinExistence type="predicted"/>
<feature type="compositionally biased region" description="Polar residues" evidence="1">
    <location>
        <begin position="161"/>
        <end position="170"/>
    </location>
</feature>
<dbReference type="EMBL" id="JAHWGI010000960">
    <property type="protein sequence ID" value="KAK3918621.1"/>
    <property type="molecule type" value="Genomic_DNA"/>
</dbReference>
<feature type="region of interest" description="Disordered" evidence="1">
    <location>
        <begin position="100"/>
        <end position="130"/>
    </location>
</feature>
<gene>
    <name evidence="2" type="ORF">KUF71_007868</name>
</gene>
<evidence type="ECO:0000313" key="2">
    <source>
        <dbReference type="EMBL" id="KAK3918621.1"/>
    </source>
</evidence>
<dbReference type="AlphaFoldDB" id="A0AAE1LFU0"/>
<accession>A0AAE1LFU0</accession>
<dbReference type="PANTHER" id="PTHR46579:SF1">
    <property type="entry name" value="F5_8 TYPE C DOMAIN-CONTAINING PROTEIN"/>
    <property type="match status" value="1"/>
</dbReference>
<feature type="compositionally biased region" description="Polar residues" evidence="1">
    <location>
        <begin position="198"/>
        <end position="223"/>
    </location>
</feature>
<reference evidence="2" key="2">
    <citation type="journal article" date="2023" name="BMC Genomics">
        <title>Pest status, molecular evolution, and epigenetic factors derived from the genome assembly of Frankliniella fusca, a thysanopteran phytovirus vector.</title>
        <authorList>
            <person name="Catto M.A."/>
            <person name="Labadie P.E."/>
            <person name="Jacobson A.L."/>
            <person name="Kennedy G.G."/>
            <person name="Srinivasan R."/>
            <person name="Hunt B.G."/>
        </authorList>
    </citation>
    <scope>NUCLEOTIDE SEQUENCE</scope>
    <source>
        <strain evidence="2">PL_HMW_Pooled</strain>
    </source>
</reference>
<keyword evidence="3" id="KW-1185">Reference proteome</keyword>